<reference evidence="3" key="3">
    <citation type="submission" date="2020-12" db="UniProtKB">
        <authorList>
            <consortium name="EnsemblPlants"/>
        </authorList>
    </citation>
    <scope>IDENTIFICATION</scope>
</reference>
<organism evidence="2">
    <name type="scientific">Physcomitrium patens</name>
    <name type="common">Spreading-leaved earth moss</name>
    <name type="synonym">Physcomitrella patens</name>
    <dbReference type="NCBI Taxonomy" id="3218"/>
    <lineage>
        <taxon>Eukaryota</taxon>
        <taxon>Viridiplantae</taxon>
        <taxon>Streptophyta</taxon>
        <taxon>Embryophyta</taxon>
        <taxon>Bryophyta</taxon>
        <taxon>Bryophytina</taxon>
        <taxon>Bryopsida</taxon>
        <taxon>Funariidae</taxon>
        <taxon>Funariales</taxon>
        <taxon>Funariaceae</taxon>
        <taxon>Physcomitrium</taxon>
    </lineage>
</organism>
<dbReference type="Gramene" id="Pp3c10_13720V3.1">
    <property type="protein sequence ID" value="Pp3c10_13720V3.1"/>
    <property type="gene ID" value="Pp3c10_13720"/>
</dbReference>
<evidence type="ECO:0000256" key="1">
    <source>
        <dbReference type="SAM" id="MobiDB-lite"/>
    </source>
</evidence>
<evidence type="ECO:0000313" key="3">
    <source>
        <dbReference type="EnsemblPlants" id="Pp3c10_13720V3.1"/>
    </source>
</evidence>
<evidence type="ECO:0000313" key="4">
    <source>
        <dbReference type="Proteomes" id="UP000006727"/>
    </source>
</evidence>
<dbReference type="EnsemblPlants" id="Pp3c10_13720V3.1">
    <property type="protein sequence ID" value="Pp3c10_13720V3.1"/>
    <property type="gene ID" value="Pp3c10_13720"/>
</dbReference>
<evidence type="ECO:0000313" key="2">
    <source>
        <dbReference type="EMBL" id="PNR46735.1"/>
    </source>
</evidence>
<reference evidence="2 4" key="1">
    <citation type="journal article" date="2008" name="Science">
        <title>The Physcomitrella genome reveals evolutionary insights into the conquest of land by plants.</title>
        <authorList>
            <person name="Rensing S."/>
            <person name="Lang D."/>
            <person name="Zimmer A."/>
            <person name="Terry A."/>
            <person name="Salamov A."/>
            <person name="Shapiro H."/>
            <person name="Nishiyama T."/>
            <person name="Perroud P.-F."/>
            <person name="Lindquist E."/>
            <person name="Kamisugi Y."/>
            <person name="Tanahashi T."/>
            <person name="Sakakibara K."/>
            <person name="Fujita T."/>
            <person name="Oishi K."/>
            <person name="Shin-I T."/>
            <person name="Kuroki Y."/>
            <person name="Toyoda A."/>
            <person name="Suzuki Y."/>
            <person name="Hashimoto A."/>
            <person name="Yamaguchi K."/>
            <person name="Sugano A."/>
            <person name="Kohara Y."/>
            <person name="Fujiyama A."/>
            <person name="Anterola A."/>
            <person name="Aoki S."/>
            <person name="Ashton N."/>
            <person name="Barbazuk W.B."/>
            <person name="Barker E."/>
            <person name="Bennetzen J."/>
            <person name="Bezanilla M."/>
            <person name="Blankenship R."/>
            <person name="Cho S.H."/>
            <person name="Dutcher S."/>
            <person name="Estelle M."/>
            <person name="Fawcett J.A."/>
            <person name="Gundlach H."/>
            <person name="Hanada K."/>
            <person name="Heyl A."/>
            <person name="Hicks K.A."/>
            <person name="Hugh J."/>
            <person name="Lohr M."/>
            <person name="Mayer K."/>
            <person name="Melkozernov A."/>
            <person name="Murata T."/>
            <person name="Nelson D."/>
            <person name="Pils B."/>
            <person name="Prigge M."/>
            <person name="Reiss B."/>
            <person name="Renner T."/>
            <person name="Rombauts S."/>
            <person name="Rushton P."/>
            <person name="Sanderfoot A."/>
            <person name="Schween G."/>
            <person name="Shiu S.-H."/>
            <person name="Stueber K."/>
            <person name="Theodoulou F.L."/>
            <person name="Tu H."/>
            <person name="Van de Peer Y."/>
            <person name="Verrier P.J."/>
            <person name="Waters E."/>
            <person name="Wood A."/>
            <person name="Yang L."/>
            <person name="Cove D."/>
            <person name="Cuming A."/>
            <person name="Hasebe M."/>
            <person name="Lucas S."/>
            <person name="Mishler D.B."/>
            <person name="Reski R."/>
            <person name="Grigoriev I."/>
            <person name="Quatrano R.S."/>
            <person name="Boore J.L."/>
        </authorList>
    </citation>
    <scope>NUCLEOTIDE SEQUENCE [LARGE SCALE GENOMIC DNA]</scope>
    <source>
        <strain evidence="3 4">cv. Gransden 2004</strain>
    </source>
</reference>
<gene>
    <name evidence="2" type="ORF">PHYPA_013855</name>
</gene>
<name>A0A2K1JYY4_PHYPA</name>
<reference evidence="2 4" key="2">
    <citation type="journal article" date="2018" name="Plant J.">
        <title>The Physcomitrella patens chromosome-scale assembly reveals moss genome structure and evolution.</title>
        <authorList>
            <person name="Lang D."/>
            <person name="Ullrich K.K."/>
            <person name="Murat F."/>
            <person name="Fuchs J."/>
            <person name="Jenkins J."/>
            <person name="Haas F.B."/>
            <person name="Piednoel M."/>
            <person name="Gundlach H."/>
            <person name="Van Bel M."/>
            <person name="Meyberg R."/>
            <person name="Vives C."/>
            <person name="Morata J."/>
            <person name="Symeonidi A."/>
            <person name="Hiss M."/>
            <person name="Muchero W."/>
            <person name="Kamisugi Y."/>
            <person name="Saleh O."/>
            <person name="Blanc G."/>
            <person name="Decker E.L."/>
            <person name="van Gessel N."/>
            <person name="Grimwood J."/>
            <person name="Hayes R.D."/>
            <person name="Graham S.W."/>
            <person name="Gunter L.E."/>
            <person name="McDaniel S.F."/>
            <person name="Hoernstein S.N.W."/>
            <person name="Larsson A."/>
            <person name="Li F.W."/>
            <person name="Perroud P.F."/>
            <person name="Phillips J."/>
            <person name="Ranjan P."/>
            <person name="Rokshar D.S."/>
            <person name="Rothfels C.J."/>
            <person name="Schneider L."/>
            <person name="Shu S."/>
            <person name="Stevenson D.W."/>
            <person name="Thummler F."/>
            <person name="Tillich M."/>
            <person name="Villarreal Aguilar J.C."/>
            <person name="Widiez T."/>
            <person name="Wong G.K."/>
            <person name="Wymore A."/>
            <person name="Zhang Y."/>
            <person name="Zimmer A.D."/>
            <person name="Quatrano R.S."/>
            <person name="Mayer K.F.X."/>
            <person name="Goodstein D."/>
            <person name="Casacuberta J.M."/>
            <person name="Vandepoele K."/>
            <person name="Reski R."/>
            <person name="Cuming A.C."/>
            <person name="Tuskan G.A."/>
            <person name="Maumus F."/>
            <person name="Salse J."/>
            <person name="Schmutz J."/>
            <person name="Rensing S.A."/>
        </authorList>
    </citation>
    <scope>NUCLEOTIDE SEQUENCE [LARGE SCALE GENOMIC DNA]</scope>
    <source>
        <strain evidence="3 4">cv. Gransden 2004</strain>
    </source>
</reference>
<sequence length="50" mass="5477">MLPHCYEPPPPGDTEDWELQFTARSLSRNETSESGGGGRRRMSGLSALQA</sequence>
<keyword evidence="4" id="KW-1185">Reference proteome</keyword>
<dbReference type="InParanoid" id="A0A2K1JYY4"/>
<feature type="region of interest" description="Disordered" evidence="1">
    <location>
        <begin position="25"/>
        <end position="50"/>
    </location>
</feature>
<dbReference type="AlphaFoldDB" id="A0A2K1JYY4"/>
<protein>
    <submittedName>
        <fullName evidence="2 3">Uncharacterized protein</fullName>
    </submittedName>
</protein>
<dbReference type="EMBL" id="ABEU02000010">
    <property type="protein sequence ID" value="PNR46735.1"/>
    <property type="molecule type" value="Genomic_DNA"/>
</dbReference>
<proteinExistence type="predicted"/>
<dbReference type="Proteomes" id="UP000006727">
    <property type="component" value="Chromosome 10"/>
</dbReference>
<accession>A0A2K1JYY4</accession>